<organism evidence="2 3">
    <name type="scientific">Punica granatum</name>
    <name type="common">Pomegranate</name>
    <dbReference type="NCBI Taxonomy" id="22663"/>
    <lineage>
        <taxon>Eukaryota</taxon>
        <taxon>Viridiplantae</taxon>
        <taxon>Streptophyta</taxon>
        <taxon>Embryophyta</taxon>
        <taxon>Tracheophyta</taxon>
        <taxon>Spermatophyta</taxon>
        <taxon>Magnoliopsida</taxon>
        <taxon>eudicotyledons</taxon>
        <taxon>Gunneridae</taxon>
        <taxon>Pentapetalae</taxon>
        <taxon>rosids</taxon>
        <taxon>malvids</taxon>
        <taxon>Myrtales</taxon>
        <taxon>Lythraceae</taxon>
        <taxon>Punica</taxon>
    </lineage>
</organism>
<accession>A0A2I0K9I9</accession>
<dbReference type="Proteomes" id="UP000233551">
    <property type="component" value="Unassembled WGS sequence"/>
</dbReference>
<gene>
    <name evidence="2" type="ORF">CRG98_014361</name>
</gene>
<proteinExistence type="predicted"/>
<comment type="caution">
    <text evidence="2">The sequence shown here is derived from an EMBL/GenBank/DDBJ whole genome shotgun (WGS) entry which is preliminary data.</text>
</comment>
<name>A0A2I0K9I9_PUNGR</name>
<dbReference type="AlphaFoldDB" id="A0A2I0K9I9"/>
<reference evidence="2 3" key="1">
    <citation type="submission" date="2017-11" db="EMBL/GenBank/DDBJ databases">
        <title>De-novo sequencing of pomegranate (Punica granatum L.) genome.</title>
        <authorList>
            <person name="Akparov Z."/>
            <person name="Amiraslanov A."/>
            <person name="Hajiyeva S."/>
            <person name="Abbasov M."/>
            <person name="Kaur K."/>
            <person name="Hamwieh A."/>
            <person name="Solovyev V."/>
            <person name="Salamov A."/>
            <person name="Braich B."/>
            <person name="Kosarev P."/>
            <person name="Mahmoud A."/>
            <person name="Hajiyev E."/>
            <person name="Babayeva S."/>
            <person name="Izzatullayeva V."/>
            <person name="Mammadov A."/>
            <person name="Mammadov A."/>
            <person name="Sharifova S."/>
            <person name="Ojaghi J."/>
            <person name="Eynullazada K."/>
            <person name="Bayramov B."/>
            <person name="Abdulazimova A."/>
            <person name="Shahmuradov I."/>
        </authorList>
    </citation>
    <scope>NUCLEOTIDE SEQUENCE [LARGE SCALE GENOMIC DNA]</scope>
    <source>
        <strain evidence="3">cv. AG2017</strain>
        <tissue evidence="2">Leaf</tissue>
    </source>
</reference>
<evidence type="ECO:0000256" key="1">
    <source>
        <dbReference type="SAM" id="MobiDB-lite"/>
    </source>
</evidence>
<feature type="region of interest" description="Disordered" evidence="1">
    <location>
        <begin position="1"/>
        <end position="26"/>
    </location>
</feature>
<evidence type="ECO:0000313" key="2">
    <source>
        <dbReference type="EMBL" id="PKI65212.1"/>
    </source>
</evidence>
<dbReference type="EMBL" id="PGOL01000763">
    <property type="protein sequence ID" value="PKI65212.1"/>
    <property type="molecule type" value="Genomic_DNA"/>
</dbReference>
<feature type="non-terminal residue" evidence="2">
    <location>
        <position position="1"/>
    </location>
</feature>
<protein>
    <submittedName>
        <fullName evidence="2">Uncharacterized protein</fullName>
    </submittedName>
</protein>
<sequence length="60" mass="5863">GVEEEDGVVEEVEGGVDGEDGGGVDGEEALVLDELGVQLLGRQAGSDGSGGAEKVLQPPG</sequence>
<keyword evidence="3" id="KW-1185">Reference proteome</keyword>
<evidence type="ECO:0000313" key="3">
    <source>
        <dbReference type="Proteomes" id="UP000233551"/>
    </source>
</evidence>
<feature type="region of interest" description="Disordered" evidence="1">
    <location>
        <begin position="41"/>
        <end position="60"/>
    </location>
</feature>